<dbReference type="PANTHER" id="PTHR30203">
    <property type="entry name" value="OUTER MEMBRANE CATION EFFLUX PROTEIN"/>
    <property type="match status" value="1"/>
</dbReference>
<dbReference type="OrthoDB" id="9770517at2"/>
<evidence type="ECO:0000256" key="2">
    <source>
        <dbReference type="ARBA" id="ARBA00007613"/>
    </source>
</evidence>
<evidence type="ECO:0000256" key="3">
    <source>
        <dbReference type="ARBA" id="ARBA00022452"/>
    </source>
</evidence>
<keyword evidence="4 9" id="KW-0812">Transmembrane</keyword>
<sequence>MTSQTEFAPAARALSGRAALAAAVAALALSGCANYIGIHSDKTIAQPQQFESSQSVPSQGGQWPTLDWATQFGDPQLPKLIDEALDGNPTIAQAQARIAKASSYIDTSKSALAPKVNASYSWTRELYSANGLFPPPYGGSWYSENNALASASWDLDLWGKNRQRLAQAVSQQRAAEADMQQARITLAASVARTYNQLAQLYALRDIASREIQNRQTIGTITNGRVVAGLDTNVERQTANGNIATSQATLSQLDGQIESVRYQLGALLGKGPDRGLQIANPVINPNVNVTLPDNLPADLVARRPDIVAARWQVEGAMHDVKEAKAEFYPDVNLAAGFGFDAFGWGKFLNFTSRQANIGPAVHLPIFDAGALRAQLKGRYADFEGDVASYNQTLIGAFQDVATQVSSIRSSDKQMVDAQHALDASTKAYQLAVIRYKAGLSPQLQVLSADQNRLAAEQSVTMLKSQRTDQQMALIKALGGGFDAQTAGLVPPVAVGSEAGNAAANTAAQHPQQGQSDVNGAPWHGAYVPTATPGASQAAAN</sequence>
<evidence type="ECO:0000256" key="8">
    <source>
        <dbReference type="ARBA" id="ARBA00023288"/>
    </source>
</evidence>
<name>A0A7Z2GH49_9BURK</name>
<evidence type="ECO:0000256" key="9">
    <source>
        <dbReference type="RuleBase" id="RU362097"/>
    </source>
</evidence>
<dbReference type="SUPFAM" id="SSF56954">
    <property type="entry name" value="Outer membrane efflux proteins (OEP)"/>
    <property type="match status" value="1"/>
</dbReference>
<accession>A0A7Z2GH49</accession>
<dbReference type="InterPro" id="IPR003423">
    <property type="entry name" value="OMP_efflux"/>
</dbReference>
<protein>
    <submittedName>
        <fullName evidence="11">Efflux transporter outer membrane subunit</fullName>
    </submittedName>
</protein>
<keyword evidence="6 9" id="KW-0472">Membrane</keyword>
<proteinExistence type="inferred from homology"/>
<keyword evidence="7 9" id="KW-0564">Palmitate</keyword>
<dbReference type="KEGG" id="pacs:FAZ98_08180"/>
<feature type="signal peptide" evidence="9">
    <location>
        <begin position="1"/>
        <end position="33"/>
    </location>
</feature>
<dbReference type="GO" id="GO:0005886">
    <property type="term" value="C:plasma membrane"/>
    <property type="evidence" value="ECO:0007669"/>
    <property type="project" value="UniProtKB-SubCell"/>
</dbReference>
<keyword evidence="12" id="KW-1185">Reference proteome</keyword>
<dbReference type="EMBL" id="CP046913">
    <property type="protein sequence ID" value="QGZ61711.1"/>
    <property type="molecule type" value="Genomic_DNA"/>
</dbReference>
<dbReference type="Proteomes" id="UP000433577">
    <property type="component" value="Chromosome 1"/>
</dbReference>
<comment type="subcellular location">
    <subcellularLocation>
        <location evidence="9">Cell membrane</location>
        <topology evidence="9">Lipid-anchor</topology>
    </subcellularLocation>
    <subcellularLocation>
        <location evidence="1">Membrane</location>
    </subcellularLocation>
</comment>
<feature type="chain" id="PRO_5031593280" evidence="9">
    <location>
        <begin position="34"/>
        <end position="539"/>
    </location>
</feature>
<evidence type="ECO:0000256" key="4">
    <source>
        <dbReference type="ARBA" id="ARBA00022692"/>
    </source>
</evidence>
<dbReference type="AlphaFoldDB" id="A0A7Z2GH49"/>
<comment type="similarity">
    <text evidence="2 9">Belongs to the outer membrane factor (OMF) (TC 1.B.17) family.</text>
</comment>
<keyword evidence="3 9" id="KW-1134">Transmembrane beta strand</keyword>
<dbReference type="GO" id="GO:0015562">
    <property type="term" value="F:efflux transmembrane transporter activity"/>
    <property type="evidence" value="ECO:0007669"/>
    <property type="project" value="InterPro"/>
</dbReference>
<evidence type="ECO:0000313" key="12">
    <source>
        <dbReference type="Proteomes" id="UP000433577"/>
    </source>
</evidence>
<evidence type="ECO:0000256" key="10">
    <source>
        <dbReference type="SAM" id="MobiDB-lite"/>
    </source>
</evidence>
<evidence type="ECO:0000256" key="5">
    <source>
        <dbReference type="ARBA" id="ARBA00022729"/>
    </source>
</evidence>
<keyword evidence="8 9" id="KW-0449">Lipoprotein</keyword>
<keyword evidence="5 9" id="KW-0732">Signal</keyword>
<evidence type="ECO:0000313" key="11">
    <source>
        <dbReference type="EMBL" id="QGZ61711.1"/>
    </source>
</evidence>
<organism evidence="11 12">
    <name type="scientific">Paraburkholderia acidisoli</name>
    <dbReference type="NCBI Taxonomy" id="2571748"/>
    <lineage>
        <taxon>Bacteria</taxon>
        <taxon>Pseudomonadati</taxon>
        <taxon>Pseudomonadota</taxon>
        <taxon>Betaproteobacteria</taxon>
        <taxon>Burkholderiales</taxon>
        <taxon>Burkholderiaceae</taxon>
        <taxon>Paraburkholderia</taxon>
    </lineage>
</organism>
<dbReference type="RefSeq" id="WP_158950495.1">
    <property type="nucleotide sequence ID" value="NZ_CP046913.1"/>
</dbReference>
<dbReference type="Gene3D" id="1.20.1600.10">
    <property type="entry name" value="Outer membrane efflux proteins (OEP)"/>
    <property type="match status" value="1"/>
</dbReference>
<dbReference type="NCBIfam" id="TIGR01845">
    <property type="entry name" value="outer_NodT"/>
    <property type="match status" value="1"/>
</dbReference>
<reference evidence="11 12" key="1">
    <citation type="submission" date="2019-12" db="EMBL/GenBank/DDBJ databases">
        <title>Paraburkholderia acidiphila 7Q-K02 sp. nov and Paraburkholderia acidisoli DHF22 sp. nov., two strains isolated from forest soil.</title>
        <authorList>
            <person name="Gao Z."/>
            <person name="Qiu L."/>
        </authorList>
    </citation>
    <scope>NUCLEOTIDE SEQUENCE [LARGE SCALE GENOMIC DNA]</scope>
    <source>
        <strain evidence="11 12">DHF22</strain>
    </source>
</reference>
<gene>
    <name evidence="11" type="ORF">FAZ98_08180</name>
</gene>
<dbReference type="Pfam" id="PF02321">
    <property type="entry name" value="OEP"/>
    <property type="match status" value="2"/>
</dbReference>
<evidence type="ECO:0000256" key="7">
    <source>
        <dbReference type="ARBA" id="ARBA00023139"/>
    </source>
</evidence>
<evidence type="ECO:0000256" key="6">
    <source>
        <dbReference type="ARBA" id="ARBA00023136"/>
    </source>
</evidence>
<dbReference type="PANTHER" id="PTHR30203:SF20">
    <property type="entry name" value="MULTIDRUG RESISTANCE OUTER MEMBRANE PROTEIN MDTP-RELATED"/>
    <property type="match status" value="1"/>
</dbReference>
<evidence type="ECO:0000256" key="1">
    <source>
        <dbReference type="ARBA" id="ARBA00004370"/>
    </source>
</evidence>
<dbReference type="Gene3D" id="2.20.200.10">
    <property type="entry name" value="Outer membrane efflux proteins (OEP)"/>
    <property type="match status" value="1"/>
</dbReference>
<dbReference type="InterPro" id="IPR010131">
    <property type="entry name" value="MdtP/NodT-like"/>
</dbReference>
<feature type="compositionally biased region" description="Polar residues" evidence="10">
    <location>
        <begin position="507"/>
        <end position="516"/>
    </location>
</feature>
<feature type="region of interest" description="Disordered" evidence="10">
    <location>
        <begin position="500"/>
        <end position="539"/>
    </location>
</feature>